<dbReference type="GO" id="GO:0009102">
    <property type="term" value="P:biotin biosynthetic process"/>
    <property type="evidence" value="ECO:0007669"/>
    <property type="project" value="UniProtKB-UniRule"/>
</dbReference>
<feature type="binding site" evidence="2">
    <location>
        <position position="52"/>
    </location>
    <ligand>
        <name>ATP</name>
        <dbReference type="ChEBI" id="CHEBI:30616"/>
    </ligand>
</feature>
<feature type="binding site" evidence="2">
    <location>
        <begin position="13"/>
        <end position="18"/>
    </location>
    <ligand>
        <name>ATP</name>
        <dbReference type="ChEBI" id="CHEBI:30616"/>
    </ligand>
</feature>
<dbReference type="PIRSF" id="PIRSF006755">
    <property type="entry name" value="DTB_synth"/>
    <property type="match status" value="1"/>
</dbReference>
<evidence type="ECO:0000313" key="3">
    <source>
        <dbReference type="EMBL" id="MBU2787708.1"/>
    </source>
</evidence>
<keyword evidence="1 2" id="KW-0093">Biotin biosynthesis</keyword>
<comment type="function">
    <text evidence="2">Catalyzes a mechanistically unusual reaction, the ATP-dependent insertion of CO2 between the N7 and N8 nitrogen atoms of 7,8-diaminopelargonic acid (DAPA, also called 7,8-diammoniononanoate) to form a ureido ring.</text>
</comment>
<comment type="similarity">
    <text evidence="2">Belongs to the dethiobiotin synthetase family.</text>
</comment>
<dbReference type="AlphaFoldDB" id="A0AAE2YPM2"/>
<dbReference type="CDD" id="cd03109">
    <property type="entry name" value="DTBS"/>
    <property type="match status" value="1"/>
</dbReference>
<feature type="binding site" evidence="2">
    <location>
        <begin position="173"/>
        <end position="174"/>
    </location>
    <ligand>
        <name>ATP</name>
        <dbReference type="ChEBI" id="CHEBI:30616"/>
    </ligand>
</feature>
<keyword evidence="2" id="KW-0460">Magnesium</keyword>
<comment type="subcellular location">
    <subcellularLocation>
        <location evidence="2">Cytoplasm</location>
    </subcellularLocation>
</comment>
<dbReference type="EC" id="6.3.3.3" evidence="2"/>
<dbReference type="RefSeq" id="WP_215873019.1">
    <property type="nucleotide sequence ID" value="NZ_JAAXYO010000066.1"/>
</dbReference>
<comment type="subunit">
    <text evidence="2">Homodimer.</text>
</comment>
<feature type="binding site" evidence="2">
    <location>
        <position position="17"/>
    </location>
    <ligand>
        <name>Mg(2+)</name>
        <dbReference type="ChEBI" id="CHEBI:18420"/>
    </ligand>
</feature>
<dbReference type="GO" id="GO:0004141">
    <property type="term" value="F:dethiobiotin synthase activity"/>
    <property type="evidence" value="ECO:0007669"/>
    <property type="project" value="UniProtKB-UniRule"/>
</dbReference>
<sequence>MAQGYFITGTDTEVGKTHVTAALASAFAARGLTVAALKPYASGQEADGTWTDIEQLRAASHPPLPQKECNLYRFAPPIAPHWAAQLAGQNMDRSRLTAFVQARAQQVDRLLVEGAGGLLVPLGPGWDTLDWIEELGLPLILVVGLRLGAINHARLSEAVVLQRGIPYAGWIANHCQEQVAAGTLETLQELMLGNYLGRLPFLATEFDGLELP</sequence>
<keyword evidence="2" id="KW-0963">Cytoplasm</keyword>
<feature type="binding site" evidence="2">
    <location>
        <position position="113"/>
    </location>
    <ligand>
        <name>Mg(2+)</name>
        <dbReference type="ChEBI" id="CHEBI:18420"/>
    </ligand>
</feature>
<feature type="binding site" evidence="2">
    <location>
        <begin position="200"/>
        <end position="202"/>
    </location>
    <ligand>
        <name>ATP</name>
        <dbReference type="ChEBI" id="CHEBI:30616"/>
    </ligand>
</feature>
<evidence type="ECO:0000256" key="2">
    <source>
        <dbReference type="HAMAP-Rule" id="MF_00336"/>
    </source>
</evidence>
<gene>
    <name evidence="2 3" type="primary">bioD</name>
    <name evidence="3" type="ORF">HFQ13_05750</name>
</gene>
<dbReference type="EMBL" id="JAAXYO010000066">
    <property type="protein sequence ID" value="MBU2787708.1"/>
    <property type="molecule type" value="Genomic_DNA"/>
</dbReference>
<feature type="binding site" evidence="2">
    <location>
        <position position="52"/>
    </location>
    <ligand>
        <name>Mg(2+)</name>
        <dbReference type="ChEBI" id="CHEBI:18420"/>
    </ligand>
</feature>
<organism evidence="3 4">
    <name type="scientific">Igneacidithiobacillus copahuensis</name>
    <dbReference type="NCBI Taxonomy" id="2724909"/>
    <lineage>
        <taxon>Bacteria</taxon>
        <taxon>Pseudomonadati</taxon>
        <taxon>Pseudomonadota</taxon>
        <taxon>Acidithiobacillia</taxon>
        <taxon>Acidithiobacillales</taxon>
        <taxon>Acidithiobacillaceae</taxon>
        <taxon>Igneacidithiobacillus</taxon>
    </lineage>
</organism>
<comment type="pathway">
    <text evidence="2">Cofactor biosynthesis; biotin biosynthesis; biotin from 7,8-diaminononanoate: step 1/2.</text>
</comment>
<dbReference type="HAMAP" id="MF_00336">
    <property type="entry name" value="BioD"/>
    <property type="match status" value="1"/>
</dbReference>
<comment type="catalytic activity">
    <reaction evidence="2">
        <text>(7R,8S)-7,8-diammoniononanoate + CO2 + ATP = (4R,5S)-dethiobiotin + ADP + phosphate + 3 H(+)</text>
        <dbReference type="Rhea" id="RHEA:15805"/>
        <dbReference type="ChEBI" id="CHEBI:15378"/>
        <dbReference type="ChEBI" id="CHEBI:16526"/>
        <dbReference type="ChEBI" id="CHEBI:30616"/>
        <dbReference type="ChEBI" id="CHEBI:43474"/>
        <dbReference type="ChEBI" id="CHEBI:149469"/>
        <dbReference type="ChEBI" id="CHEBI:149473"/>
        <dbReference type="ChEBI" id="CHEBI:456216"/>
        <dbReference type="EC" id="6.3.3.3"/>
    </reaction>
</comment>
<dbReference type="SUPFAM" id="SSF52540">
    <property type="entry name" value="P-loop containing nucleoside triphosphate hydrolases"/>
    <property type="match status" value="1"/>
</dbReference>
<keyword evidence="2" id="KW-0547">Nucleotide-binding</keyword>
<dbReference type="GO" id="GO:0005524">
    <property type="term" value="F:ATP binding"/>
    <property type="evidence" value="ECO:0007669"/>
    <property type="project" value="UniProtKB-UniRule"/>
</dbReference>
<dbReference type="GO" id="GO:0005829">
    <property type="term" value="C:cytosol"/>
    <property type="evidence" value="ECO:0007669"/>
    <property type="project" value="TreeGrafter"/>
</dbReference>
<feature type="binding site" evidence="2">
    <location>
        <begin position="113"/>
        <end position="116"/>
    </location>
    <ligand>
        <name>ATP</name>
        <dbReference type="ChEBI" id="CHEBI:30616"/>
    </ligand>
</feature>
<feature type="active site" evidence="2">
    <location>
        <position position="38"/>
    </location>
</feature>
<dbReference type="PANTHER" id="PTHR43210:SF5">
    <property type="entry name" value="DETHIOBIOTIN SYNTHETASE"/>
    <property type="match status" value="1"/>
</dbReference>
<protein>
    <recommendedName>
        <fullName evidence="2">ATP-dependent dethiobiotin synthetase BioD</fullName>
        <ecNumber evidence="2">6.3.3.3</ecNumber>
    </recommendedName>
    <alternativeName>
        <fullName evidence="2">DTB synthetase</fullName>
        <shortName evidence="2">DTBS</shortName>
    </alternativeName>
    <alternativeName>
        <fullName evidence="2">Dethiobiotin synthase</fullName>
    </alternativeName>
</protein>
<evidence type="ECO:0000256" key="1">
    <source>
        <dbReference type="ARBA" id="ARBA00022756"/>
    </source>
</evidence>
<dbReference type="Gene3D" id="3.40.50.300">
    <property type="entry name" value="P-loop containing nucleotide triphosphate hydrolases"/>
    <property type="match status" value="1"/>
</dbReference>
<keyword evidence="2" id="KW-0479">Metal-binding</keyword>
<dbReference type="NCBIfam" id="TIGR00347">
    <property type="entry name" value="bioD"/>
    <property type="match status" value="1"/>
</dbReference>
<dbReference type="PANTHER" id="PTHR43210">
    <property type="entry name" value="DETHIOBIOTIN SYNTHETASE"/>
    <property type="match status" value="1"/>
</dbReference>
<feature type="binding site" evidence="2">
    <location>
        <position position="42"/>
    </location>
    <ligand>
        <name>substrate</name>
    </ligand>
</feature>
<dbReference type="InterPro" id="IPR004472">
    <property type="entry name" value="DTB_synth_BioD"/>
</dbReference>
<proteinExistence type="inferred from homology"/>
<dbReference type="InterPro" id="IPR027417">
    <property type="entry name" value="P-loop_NTPase"/>
</dbReference>
<comment type="cofactor">
    <cofactor evidence="2">
        <name>Mg(2+)</name>
        <dbReference type="ChEBI" id="CHEBI:18420"/>
    </cofactor>
</comment>
<dbReference type="Proteomes" id="UP001197378">
    <property type="component" value="Unassembled WGS sequence"/>
</dbReference>
<keyword evidence="2" id="KW-0067">ATP-binding</keyword>
<name>A0AAE2YPM2_9PROT</name>
<comment type="caution">
    <text evidence="2">Lacks conserved residue(s) required for the propagation of feature annotation.</text>
</comment>
<keyword evidence="2 3" id="KW-0436">Ligase</keyword>
<evidence type="ECO:0000313" key="4">
    <source>
        <dbReference type="Proteomes" id="UP001197378"/>
    </source>
</evidence>
<accession>A0AAE2YPM2</accession>
<dbReference type="Pfam" id="PF13500">
    <property type="entry name" value="AAA_26"/>
    <property type="match status" value="1"/>
</dbReference>
<comment type="caution">
    <text evidence="3">The sequence shown here is derived from an EMBL/GenBank/DDBJ whole genome shotgun (WGS) entry which is preliminary data.</text>
</comment>
<dbReference type="GO" id="GO:0000287">
    <property type="term" value="F:magnesium ion binding"/>
    <property type="evidence" value="ECO:0007669"/>
    <property type="project" value="UniProtKB-UniRule"/>
</dbReference>
<keyword evidence="4" id="KW-1185">Reference proteome</keyword>
<reference evidence="3" key="1">
    <citation type="journal article" date="2021" name="ISME J.">
        <title>Genomic evolution of the class Acidithiobacillia: deep-branching Proteobacteria living in extreme acidic conditions.</title>
        <authorList>
            <person name="Moya-Beltran A."/>
            <person name="Beard S."/>
            <person name="Rojas-Villalobos C."/>
            <person name="Issotta F."/>
            <person name="Gallardo Y."/>
            <person name="Ulloa R."/>
            <person name="Giaveno A."/>
            <person name="Degli Esposti M."/>
            <person name="Johnson D.B."/>
            <person name="Quatrini R."/>
        </authorList>
    </citation>
    <scope>NUCLEOTIDE SEQUENCE</scope>
    <source>
        <strain evidence="3">VAN18-1</strain>
    </source>
</reference>